<dbReference type="GeneID" id="4622188"/>
<evidence type="ECO:0000256" key="3">
    <source>
        <dbReference type="ARBA" id="ARBA00022448"/>
    </source>
</evidence>
<dbReference type="Pfam" id="PF17862">
    <property type="entry name" value="AAA_lid_3"/>
    <property type="match status" value="1"/>
</dbReference>
<accession>Q753E5</accession>
<evidence type="ECO:0000256" key="9">
    <source>
        <dbReference type="ARBA" id="ARBA00023136"/>
    </source>
</evidence>
<dbReference type="GO" id="GO:0016887">
    <property type="term" value="F:ATP hydrolysis activity"/>
    <property type="evidence" value="ECO:0000318"/>
    <property type="project" value="GO_Central"/>
</dbReference>
<evidence type="ECO:0000256" key="8">
    <source>
        <dbReference type="ARBA" id="ARBA00022927"/>
    </source>
</evidence>
<keyword evidence="5" id="KW-0547">Nucleotide-binding</keyword>
<dbReference type="InterPro" id="IPR003593">
    <property type="entry name" value="AAA+_ATPase"/>
</dbReference>
<evidence type="ECO:0000256" key="1">
    <source>
        <dbReference type="ARBA" id="ARBA00004370"/>
    </source>
</evidence>
<keyword evidence="6" id="KW-0378">Hydrolase</keyword>
<dbReference type="EMBL" id="AE016819">
    <property type="protein sequence ID" value="AAS53742.2"/>
    <property type="molecule type" value="Genomic_DNA"/>
</dbReference>
<dbReference type="InterPro" id="IPR041569">
    <property type="entry name" value="AAA_lid_3"/>
</dbReference>
<keyword evidence="7" id="KW-0067">ATP-binding</keyword>
<dbReference type="Pfam" id="PF00004">
    <property type="entry name" value="AAA"/>
    <property type="match status" value="2"/>
</dbReference>
<dbReference type="SUPFAM" id="SSF50692">
    <property type="entry name" value="ADC-like"/>
    <property type="match status" value="1"/>
</dbReference>
<evidence type="ECO:0000256" key="5">
    <source>
        <dbReference type="ARBA" id="ARBA00022741"/>
    </source>
</evidence>
<dbReference type="InterPro" id="IPR003960">
    <property type="entry name" value="ATPase_AAA_CS"/>
</dbReference>
<feature type="region of interest" description="Disordered" evidence="13">
    <location>
        <begin position="951"/>
        <end position="970"/>
    </location>
</feature>
<evidence type="ECO:0000256" key="13">
    <source>
        <dbReference type="SAM" id="MobiDB-lite"/>
    </source>
</evidence>
<evidence type="ECO:0000259" key="14">
    <source>
        <dbReference type="SMART" id="SM00382"/>
    </source>
</evidence>
<evidence type="ECO:0000256" key="7">
    <source>
        <dbReference type="ARBA" id="ARBA00022840"/>
    </source>
</evidence>
<feature type="region of interest" description="Disordered" evidence="13">
    <location>
        <begin position="912"/>
        <end position="941"/>
    </location>
</feature>
<dbReference type="HOGENOM" id="CLU_000688_1_1_1"/>
<dbReference type="eggNOG" id="KOG0735">
    <property type="taxonomic scope" value="Eukaryota"/>
</dbReference>
<gene>
    <name evidence="15" type="ORF">AGOS_AFR371W</name>
</gene>
<feature type="domain" description="AAA+ ATPase" evidence="14">
    <location>
        <begin position="435"/>
        <end position="585"/>
    </location>
</feature>
<dbReference type="RefSeq" id="NP_985918.2">
    <property type="nucleotide sequence ID" value="NM_211273.2"/>
</dbReference>
<evidence type="ECO:0000256" key="6">
    <source>
        <dbReference type="ARBA" id="ARBA00022801"/>
    </source>
</evidence>
<dbReference type="FunCoup" id="Q753E5">
    <property type="interactions" value="214"/>
</dbReference>
<dbReference type="InterPro" id="IPR027417">
    <property type="entry name" value="P-loop_NTPase"/>
</dbReference>
<feature type="domain" description="AAA+ ATPase" evidence="14">
    <location>
        <begin position="716"/>
        <end position="851"/>
    </location>
</feature>
<comment type="similarity">
    <text evidence="2">Belongs to the AAA ATPase family.</text>
</comment>
<dbReference type="Gene3D" id="3.10.330.10">
    <property type="match status" value="1"/>
</dbReference>
<dbReference type="InterPro" id="IPR050168">
    <property type="entry name" value="AAA_ATPase_domain"/>
</dbReference>
<dbReference type="CDD" id="cd00009">
    <property type="entry name" value="AAA"/>
    <property type="match status" value="1"/>
</dbReference>
<dbReference type="CDD" id="cd19526">
    <property type="entry name" value="RecA-like_PEX1_r2"/>
    <property type="match status" value="1"/>
</dbReference>
<feature type="region of interest" description="Disordered" evidence="13">
    <location>
        <begin position="1006"/>
        <end position="1026"/>
    </location>
</feature>
<reference evidence="15 16" key="1">
    <citation type="journal article" date="2004" name="Science">
        <title>The Ashbya gossypii genome as a tool for mapping the ancient Saccharomyces cerevisiae genome.</title>
        <authorList>
            <person name="Dietrich F.S."/>
            <person name="Voegeli S."/>
            <person name="Brachat S."/>
            <person name="Lerch A."/>
            <person name="Gates K."/>
            <person name="Steiner S."/>
            <person name="Mohr C."/>
            <person name="Pohlmann R."/>
            <person name="Luedi P."/>
            <person name="Choi S."/>
            <person name="Wing R.A."/>
            <person name="Flavier A."/>
            <person name="Gaffney T.D."/>
            <person name="Philippsen P."/>
        </authorList>
    </citation>
    <scope>NUCLEOTIDE SEQUENCE [LARGE SCALE GENOMIC DNA]</scope>
    <source>
        <strain evidence="16">ATCC 10895 / CBS 109.51 / FGSC 9923 / NRRL Y-1056</strain>
    </source>
</reference>
<dbReference type="PROSITE" id="PS00674">
    <property type="entry name" value="AAA"/>
    <property type="match status" value="1"/>
</dbReference>
<dbReference type="InterPro" id="IPR009010">
    <property type="entry name" value="Asp_de-COase-like_dom_sf"/>
</dbReference>
<keyword evidence="9" id="KW-0472">Membrane</keyword>
<dbReference type="KEGG" id="ago:AGOS_AFR371W"/>
<keyword evidence="8" id="KW-0653">Protein transport</keyword>
<dbReference type="Proteomes" id="UP000000591">
    <property type="component" value="Chromosome VI"/>
</dbReference>
<dbReference type="GO" id="GO:0005524">
    <property type="term" value="F:ATP binding"/>
    <property type="evidence" value="ECO:0007669"/>
    <property type="project" value="UniProtKB-KW"/>
</dbReference>
<dbReference type="Gene3D" id="1.10.8.60">
    <property type="match status" value="2"/>
</dbReference>
<dbReference type="OrthoDB" id="2187at2759"/>
<dbReference type="SUPFAM" id="SSF52540">
    <property type="entry name" value="P-loop containing nucleoside triphosphate hydrolases"/>
    <property type="match status" value="2"/>
</dbReference>
<organism evidence="15 16">
    <name type="scientific">Eremothecium gossypii (strain ATCC 10895 / CBS 109.51 / FGSC 9923 / NRRL Y-1056)</name>
    <name type="common">Yeast</name>
    <name type="synonym">Ashbya gossypii</name>
    <dbReference type="NCBI Taxonomy" id="284811"/>
    <lineage>
        <taxon>Eukaryota</taxon>
        <taxon>Fungi</taxon>
        <taxon>Dikarya</taxon>
        <taxon>Ascomycota</taxon>
        <taxon>Saccharomycotina</taxon>
        <taxon>Saccharomycetes</taxon>
        <taxon>Saccharomycetales</taxon>
        <taxon>Saccharomycetaceae</taxon>
        <taxon>Eremothecium</taxon>
    </lineage>
</organism>
<dbReference type="InParanoid" id="Q753E5"/>
<dbReference type="GO" id="GO:0005778">
    <property type="term" value="C:peroxisomal membrane"/>
    <property type="evidence" value="ECO:0000318"/>
    <property type="project" value="GO_Central"/>
</dbReference>
<evidence type="ECO:0000256" key="2">
    <source>
        <dbReference type="ARBA" id="ARBA00006914"/>
    </source>
</evidence>
<dbReference type="AlphaFoldDB" id="Q753E5"/>
<dbReference type="Pfam" id="PF09262">
    <property type="entry name" value="PEX-1N"/>
    <property type="match status" value="1"/>
</dbReference>
<evidence type="ECO:0000256" key="4">
    <source>
        <dbReference type="ARBA" id="ARBA00022593"/>
    </source>
</evidence>
<dbReference type="FunFam" id="3.40.50.300:FF:000149">
    <property type="entry name" value="Nuclear valosin-containing protein-like"/>
    <property type="match status" value="1"/>
</dbReference>
<dbReference type="Gene3D" id="3.40.50.300">
    <property type="entry name" value="P-loop containing nucleotide triphosphate hydrolases"/>
    <property type="match status" value="2"/>
</dbReference>
<dbReference type="InterPro" id="IPR003959">
    <property type="entry name" value="ATPase_AAA_core"/>
</dbReference>
<evidence type="ECO:0000313" key="15">
    <source>
        <dbReference type="EMBL" id="AAS53742.2"/>
    </source>
</evidence>
<keyword evidence="16" id="KW-1185">Reference proteome</keyword>
<name>Q753E5_EREGS</name>
<keyword evidence="4" id="KW-0962">Peroxisome biogenesis</keyword>
<dbReference type="PANTHER" id="PTHR23077">
    <property type="entry name" value="AAA-FAMILY ATPASE"/>
    <property type="match status" value="1"/>
</dbReference>
<comment type="catalytic activity">
    <reaction evidence="12">
        <text>ATP + H2O = ADP + phosphate + H(+)</text>
        <dbReference type="Rhea" id="RHEA:13065"/>
        <dbReference type="ChEBI" id="CHEBI:15377"/>
        <dbReference type="ChEBI" id="CHEBI:15378"/>
        <dbReference type="ChEBI" id="CHEBI:30616"/>
        <dbReference type="ChEBI" id="CHEBI:43474"/>
        <dbReference type="ChEBI" id="CHEBI:456216"/>
    </reaction>
    <physiologicalReaction direction="left-to-right" evidence="12">
        <dbReference type="Rhea" id="RHEA:13066"/>
    </physiologicalReaction>
</comment>
<reference evidence="16" key="2">
    <citation type="journal article" date="2013" name="G3 (Bethesda)">
        <title>Genomes of Ashbya fungi isolated from insects reveal four mating-type loci, numerous translocations, lack of transposons, and distinct gene duplications.</title>
        <authorList>
            <person name="Dietrich F.S."/>
            <person name="Voegeli S."/>
            <person name="Kuo S."/>
            <person name="Philippsen P."/>
        </authorList>
    </citation>
    <scope>GENOME REANNOTATION</scope>
    <source>
        <strain evidence="16">ATCC 10895 / CBS 109.51 / FGSC 9923 / NRRL Y-1056</strain>
    </source>
</reference>
<evidence type="ECO:0000256" key="12">
    <source>
        <dbReference type="ARBA" id="ARBA00048778"/>
    </source>
</evidence>
<feature type="compositionally biased region" description="Low complexity" evidence="13">
    <location>
        <begin position="956"/>
        <end position="965"/>
    </location>
</feature>
<sequence length="1026" mass="110784">MTAEQSLEFFQLRVVYSDAIRGNFVRLPGNVISVLESTAIPVHEFGIQVQPGGWYVGWDGHESQQTVGGQPVLEVNPVLGGELGVQVGQTVDIRVRHYDEQAVAAEVYVEPEGSDDWEVIEANAMFFQDEMLFQTRIVSPGAKLVCYVDRIVARCRVQRVVPESLAAARLSTDTLVVVAPRVNKARKAAAPAAAEPLPVAEKAKALGSVLLRSTFRATASPRLSVEVPPGGVQSPVAFVSVVRNPLELRAPSKEDAVTQPARRIAVEVFASGEVPAGHVSLSHSVWQCLALTRDNGEKVKLEFVSDVARDDLVVSVHKANTEQKVKKVVVGGVDSANQTLLRSAEKLMAEMQGGVLTNKLLFAEQMLLIELKCESGGKLDYARLNSGDKLTWHLSKHEVEVPVSDVEPSVGVPKKMVAMDNLIESLVASLAAPVGKSCHCVHGPSGMGKTSLLREVEYLLLRDHGHSTKFVDCAELPETNSVAKMKQFIQQTLAIAYWKAPTVLFLDNADFLFPSMKSNDDGAGNNPGNAMSQTSTKLAHIFYTELGRICQKRTDAVRVVLAAEKADSLNAVFSTKHAIGHTWPLTAPGRPERELIVAAAFQRRALRFCDSLNAADIALDTEGYSPADLETLVDKIFHETLCRADPGTPLVADRAAFNQAFEGYTSASLRGIKLQKSTGVRWSDIGALDGAKRLLLETLEWPTRYAPIFSQCPLRLRSGILLYGYPGCGKTMLASAVAQQCGLNFITVKGPEILNKYIGASEQSVRELFEKAQAAKPCVLFFDEFDSIAPKRGHDSTGVTDRVVNQMLTQMDGAEGLDGVYVLAATSRPDLIDSALLRPGRLDKSVLCDMPAAAERAAILRAIVTSGAITLAPDVDLAEIAARAAGFSGADLQGMCYNAYLKAVHRALHARPTTQPRDPTTAPPPAHVHLNAPNSAARSHALARAQEILGARGRRPAQPTSTQTPPETPVASFDDMLAACAETKPSISSTERAKLQRIYAQFVSERNGDMPNGEAPDQIGTRATLM</sequence>
<proteinExistence type="inferred from homology"/>
<dbReference type="GO" id="GO:0005829">
    <property type="term" value="C:cytosol"/>
    <property type="evidence" value="ECO:0000318"/>
    <property type="project" value="GO_Central"/>
</dbReference>
<dbReference type="SMART" id="SM00382">
    <property type="entry name" value="AAA"/>
    <property type="match status" value="2"/>
</dbReference>
<comment type="subcellular location">
    <subcellularLocation>
        <location evidence="1">Membrane</location>
    </subcellularLocation>
</comment>
<dbReference type="SUPFAM" id="SSF54585">
    <property type="entry name" value="Cdc48 domain 2-like"/>
    <property type="match status" value="1"/>
</dbReference>
<dbReference type="GO" id="GO:0016558">
    <property type="term" value="P:protein import into peroxisome matrix"/>
    <property type="evidence" value="ECO:0000318"/>
    <property type="project" value="GO_Central"/>
</dbReference>
<dbReference type="GO" id="GO:0043335">
    <property type="term" value="P:protein unfolding"/>
    <property type="evidence" value="ECO:0000318"/>
    <property type="project" value="GO_Central"/>
</dbReference>
<dbReference type="InterPro" id="IPR029067">
    <property type="entry name" value="CDC48_domain_2-like_sf"/>
</dbReference>
<protein>
    <recommendedName>
        <fullName evidence="11">Peroxisomal ATPase PEX1</fullName>
    </recommendedName>
    <alternativeName>
        <fullName evidence="10">Peroxin-1</fullName>
    </alternativeName>
</protein>
<dbReference type="OMA" id="LCYNAYL"/>
<evidence type="ECO:0000256" key="10">
    <source>
        <dbReference type="ARBA" id="ARBA00032509"/>
    </source>
</evidence>
<dbReference type="InterPro" id="IPR015342">
    <property type="entry name" value="PEX1-N_C-lobe"/>
</dbReference>
<evidence type="ECO:0000256" key="11">
    <source>
        <dbReference type="ARBA" id="ARBA00034532"/>
    </source>
</evidence>
<dbReference type="PANTHER" id="PTHR23077:SF12">
    <property type="entry name" value="PEROXISOMAL ATPASE PEX1"/>
    <property type="match status" value="1"/>
</dbReference>
<dbReference type="STRING" id="284811.Q753E5"/>
<dbReference type="FunFam" id="3.10.330.10:FF:000016">
    <property type="entry name" value="AAA ATPase"/>
    <property type="match status" value="1"/>
</dbReference>
<keyword evidence="3" id="KW-0813">Transport</keyword>
<evidence type="ECO:0000313" key="16">
    <source>
        <dbReference type="Proteomes" id="UP000000591"/>
    </source>
</evidence>